<dbReference type="EMBL" id="PQZD01000003">
    <property type="protein sequence ID" value="RTI48609.1"/>
    <property type="molecule type" value="Genomic_DNA"/>
</dbReference>
<dbReference type="Proteomes" id="UP000287197">
    <property type="component" value="Unassembled WGS sequence"/>
</dbReference>
<sequence length="102" mass="11898">MKVTQKDKREVKRVNKLFKDCVGISKDYLDTDLLIKEKVTDVIPREQWITMLRDDLPYVKLEKKGKIVGIVGEFLVNGVSYKGYLTSNNLEEAFIFTNRRIT</sequence>
<reference evidence="2 3" key="2">
    <citation type="journal article" date="2019" name="Appl. Environ. Microbiol.">
        <title>Population genetics and characterization of Campylobacter jejuni isolates in western jackdaws and game birds in Finland.</title>
        <authorList>
            <person name="Kovanen S."/>
            <person name="Rossi M."/>
            <person name="Pohja-Mykra M."/>
            <person name="Nieminen T."/>
            <person name="Raunio-Saarnisto M."/>
            <person name="Sauvala M."/>
            <person name="Fredriksson-Ahomaa M."/>
            <person name="Hanninen M.L."/>
            <person name="Kivisto R."/>
        </authorList>
    </citation>
    <scope>NUCLEOTIDE SEQUENCE [LARGE SCALE GENOMIC DNA]</scope>
    <source>
        <strain evidence="2 3">CB313</strain>
        <strain evidence="1">SO-26</strain>
    </source>
</reference>
<protein>
    <submittedName>
        <fullName evidence="2">Uncharacterized protein</fullName>
    </submittedName>
</protein>
<proteinExistence type="predicted"/>
<reference evidence="1" key="1">
    <citation type="submission" date="2018-01" db="EMBL/GenBank/DDBJ databases">
        <authorList>
            <person name="Kovanen S."/>
            <person name="Nieminen T."/>
            <person name="Pohja-Mykra M."/>
            <person name="Raunio-Saarnisto M."/>
            <person name="Sauvala M."/>
            <person name="Fredriksson-Ahomaa M."/>
            <person name="Hanninen M.-L."/>
            <person name="Kivisto R."/>
        </authorList>
    </citation>
    <scope>NUCLEOTIDE SEQUENCE</scope>
    <source>
        <strain evidence="1">SO-26</strain>
    </source>
</reference>
<organism evidence="2 3">
    <name type="scientific">Campylobacter jejuni</name>
    <dbReference type="NCBI Taxonomy" id="197"/>
    <lineage>
        <taxon>Bacteria</taxon>
        <taxon>Pseudomonadati</taxon>
        <taxon>Campylobacterota</taxon>
        <taxon>Epsilonproteobacteria</taxon>
        <taxon>Campylobacterales</taxon>
        <taxon>Campylobacteraceae</taxon>
        <taxon>Campylobacter</taxon>
    </lineage>
</organism>
<name>A0A431EAD7_CAMJU</name>
<comment type="caution">
    <text evidence="2">The sequence shown here is derived from an EMBL/GenBank/DDBJ whole genome shotgun (WGS) entry which is preliminary data.</text>
</comment>
<dbReference type="EMBL" id="PRBV01000014">
    <property type="protein sequence ID" value="RTJ78334.1"/>
    <property type="molecule type" value="Genomic_DNA"/>
</dbReference>
<evidence type="ECO:0000313" key="3">
    <source>
        <dbReference type="Proteomes" id="UP000288507"/>
    </source>
</evidence>
<dbReference type="RefSeq" id="WP_126232451.1">
    <property type="nucleotide sequence ID" value="NZ_PQZD01000003.1"/>
</dbReference>
<dbReference type="AlphaFoldDB" id="A0A431EAD7"/>
<dbReference type="Proteomes" id="UP000288507">
    <property type="component" value="Unassembled WGS sequence"/>
</dbReference>
<accession>A0A431EAD7</accession>
<gene>
    <name evidence="2" type="ORF">C3H57_08490</name>
    <name evidence="1" type="ORF">C3I27_04095</name>
</gene>
<evidence type="ECO:0000313" key="2">
    <source>
        <dbReference type="EMBL" id="RTJ78334.1"/>
    </source>
</evidence>
<evidence type="ECO:0000313" key="1">
    <source>
        <dbReference type="EMBL" id="RTI48609.1"/>
    </source>
</evidence>